<dbReference type="Gene3D" id="1.20.1250.20">
    <property type="entry name" value="MFS general substrate transporter like domains"/>
    <property type="match status" value="1"/>
</dbReference>
<evidence type="ECO:0000256" key="7">
    <source>
        <dbReference type="SAM" id="MobiDB-lite"/>
    </source>
</evidence>
<evidence type="ECO:0000313" key="10">
    <source>
        <dbReference type="EMBL" id="THG35868.1"/>
    </source>
</evidence>
<dbReference type="PRINTS" id="PR01036">
    <property type="entry name" value="TCRTETB"/>
</dbReference>
<proteinExistence type="predicted"/>
<feature type="transmembrane region" description="Helical" evidence="8">
    <location>
        <begin position="158"/>
        <end position="178"/>
    </location>
</feature>
<reference evidence="10 11" key="1">
    <citation type="submission" date="2019-04" db="EMBL/GenBank/DDBJ databases">
        <authorList>
            <person name="Jiang L."/>
        </authorList>
    </citation>
    <scope>NUCLEOTIDE SEQUENCE [LARGE SCALE GENOMIC DNA]</scope>
    <source>
        <strain evidence="10 11">YIM 131861</strain>
    </source>
</reference>
<feature type="compositionally biased region" description="Pro residues" evidence="7">
    <location>
        <begin position="456"/>
        <end position="466"/>
    </location>
</feature>
<accession>A0A4S4FZI0</accession>
<feature type="transmembrane region" description="Helical" evidence="8">
    <location>
        <begin position="355"/>
        <end position="376"/>
    </location>
</feature>
<keyword evidence="5 8" id="KW-1133">Transmembrane helix</keyword>
<feature type="transmembrane region" description="Helical" evidence="8">
    <location>
        <begin position="323"/>
        <end position="343"/>
    </location>
</feature>
<keyword evidence="6 8" id="KW-0472">Membrane</keyword>
<evidence type="ECO:0000256" key="4">
    <source>
        <dbReference type="ARBA" id="ARBA00022692"/>
    </source>
</evidence>
<evidence type="ECO:0000313" key="11">
    <source>
        <dbReference type="Proteomes" id="UP000307380"/>
    </source>
</evidence>
<dbReference type="InterPro" id="IPR011701">
    <property type="entry name" value="MFS"/>
</dbReference>
<dbReference type="PANTHER" id="PTHR42718:SF42">
    <property type="entry name" value="EXPORT PROTEIN"/>
    <property type="match status" value="1"/>
</dbReference>
<feature type="transmembrane region" description="Helical" evidence="8">
    <location>
        <begin position="74"/>
        <end position="94"/>
    </location>
</feature>
<feature type="transmembrane region" description="Helical" evidence="8">
    <location>
        <begin position="100"/>
        <end position="121"/>
    </location>
</feature>
<protein>
    <submittedName>
        <fullName evidence="10">MFS transporter</fullName>
    </submittedName>
</protein>
<gene>
    <name evidence="10" type="ORF">E6C70_03760</name>
</gene>
<name>A0A4S4FZI0_9MICO</name>
<dbReference type="OrthoDB" id="7375466at2"/>
<feature type="transmembrane region" description="Helical" evidence="8">
    <location>
        <begin position="388"/>
        <end position="409"/>
    </location>
</feature>
<feature type="transmembrane region" description="Helical" evidence="8">
    <location>
        <begin position="260"/>
        <end position="283"/>
    </location>
</feature>
<feature type="transmembrane region" description="Helical" evidence="8">
    <location>
        <begin position="222"/>
        <end position="239"/>
    </location>
</feature>
<organism evidence="10 11">
    <name type="scientific">Orlajensenia flava</name>
    <dbReference type="NCBI Taxonomy" id="2565934"/>
    <lineage>
        <taxon>Bacteria</taxon>
        <taxon>Bacillati</taxon>
        <taxon>Actinomycetota</taxon>
        <taxon>Actinomycetes</taxon>
        <taxon>Micrococcales</taxon>
        <taxon>Microbacteriaceae</taxon>
        <taxon>Orlajensenia</taxon>
    </lineage>
</organism>
<dbReference type="InterPro" id="IPR020846">
    <property type="entry name" value="MFS_dom"/>
</dbReference>
<feature type="transmembrane region" description="Helical" evidence="8">
    <location>
        <begin position="133"/>
        <end position="152"/>
    </location>
</feature>
<dbReference type="InterPro" id="IPR036259">
    <property type="entry name" value="MFS_trans_sf"/>
</dbReference>
<dbReference type="RefSeq" id="WP_136423715.1">
    <property type="nucleotide sequence ID" value="NZ_SSSN01000003.1"/>
</dbReference>
<dbReference type="InterPro" id="IPR004638">
    <property type="entry name" value="EmrB-like"/>
</dbReference>
<dbReference type="GO" id="GO:0005886">
    <property type="term" value="C:plasma membrane"/>
    <property type="evidence" value="ECO:0007669"/>
    <property type="project" value="UniProtKB-SubCell"/>
</dbReference>
<dbReference type="GO" id="GO:0022857">
    <property type="term" value="F:transmembrane transporter activity"/>
    <property type="evidence" value="ECO:0007669"/>
    <property type="project" value="InterPro"/>
</dbReference>
<dbReference type="NCBIfam" id="TIGR00711">
    <property type="entry name" value="efflux_EmrB"/>
    <property type="match status" value="1"/>
</dbReference>
<dbReference type="CDD" id="cd17321">
    <property type="entry name" value="MFS_MMR_MDR_like"/>
    <property type="match status" value="1"/>
</dbReference>
<evidence type="ECO:0000256" key="5">
    <source>
        <dbReference type="ARBA" id="ARBA00022989"/>
    </source>
</evidence>
<feature type="transmembrane region" description="Helical" evidence="8">
    <location>
        <begin position="289"/>
        <end position="311"/>
    </location>
</feature>
<comment type="caution">
    <text evidence="10">The sequence shown here is derived from an EMBL/GenBank/DDBJ whole genome shotgun (WGS) entry which is preliminary data.</text>
</comment>
<dbReference type="Pfam" id="PF07690">
    <property type="entry name" value="MFS_1"/>
    <property type="match status" value="1"/>
</dbReference>
<evidence type="ECO:0000256" key="2">
    <source>
        <dbReference type="ARBA" id="ARBA00022448"/>
    </source>
</evidence>
<evidence type="ECO:0000256" key="8">
    <source>
        <dbReference type="SAM" id="Phobius"/>
    </source>
</evidence>
<evidence type="ECO:0000256" key="6">
    <source>
        <dbReference type="ARBA" id="ARBA00023136"/>
    </source>
</evidence>
<dbReference type="Gene3D" id="1.20.1720.10">
    <property type="entry name" value="Multidrug resistance protein D"/>
    <property type="match status" value="1"/>
</dbReference>
<sequence length="474" mass="49019">MKTRVLVVAIIVSFVVFLDGAVTNVALPAIKRELGGGLAVQQWVVDGYLITLGSLILLAGSLSDHYGRLRIMRIGLFGFAITSLACALAPTGEFLVGARIVQGAAGALLVPSSLALIIATFPAAEQGKAIGRWTAWTTAAFLAGPALGGLLVDAVSWRLIFGINLLPIAVALWLMRKIDQASEDRVRQQIDFVGAALGVVGLAGPVYALIEQGRYGWTSPLILVPLIVGVASLTTFIWWESRAPNPMMPLSLFAQRNFAWGNLATFFIYAAFAFVGFAMTVFVQEAAGYTALLAGLVQVPSTVIMVVGSSFFGGLSSRYGPRLFMTVGPLVCAAGMLLTLSVTSDAVYWTQLLPGILVLGVGMAITVAPLTAAILGAVDPKRAGIGSAVNNAIARIAGLIAVACTGVIVGSTLDVTGYHRAAIACAAFLIVGGVIAFIGIRNPRKTDAPAAQPAAPATPPAAPAPSAPKTEPAA</sequence>
<keyword evidence="11" id="KW-1185">Reference proteome</keyword>
<dbReference type="AlphaFoldDB" id="A0A4S4FZI0"/>
<feature type="region of interest" description="Disordered" evidence="7">
    <location>
        <begin position="446"/>
        <end position="474"/>
    </location>
</feature>
<evidence type="ECO:0000256" key="3">
    <source>
        <dbReference type="ARBA" id="ARBA00022475"/>
    </source>
</evidence>
<keyword evidence="3" id="KW-1003">Cell membrane</keyword>
<feature type="domain" description="Major facilitator superfamily (MFS) profile" evidence="9">
    <location>
        <begin position="5"/>
        <end position="444"/>
    </location>
</feature>
<comment type="subcellular location">
    <subcellularLocation>
        <location evidence="1">Cell membrane</location>
        <topology evidence="1">Multi-pass membrane protein</topology>
    </subcellularLocation>
</comment>
<dbReference type="SUPFAM" id="SSF103473">
    <property type="entry name" value="MFS general substrate transporter"/>
    <property type="match status" value="1"/>
</dbReference>
<dbReference type="PROSITE" id="PS50850">
    <property type="entry name" value="MFS"/>
    <property type="match status" value="1"/>
</dbReference>
<evidence type="ECO:0000256" key="1">
    <source>
        <dbReference type="ARBA" id="ARBA00004651"/>
    </source>
</evidence>
<keyword evidence="4 8" id="KW-0812">Transmembrane</keyword>
<dbReference type="EMBL" id="SSSN01000003">
    <property type="protein sequence ID" value="THG35868.1"/>
    <property type="molecule type" value="Genomic_DNA"/>
</dbReference>
<evidence type="ECO:0000259" key="9">
    <source>
        <dbReference type="PROSITE" id="PS50850"/>
    </source>
</evidence>
<dbReference type="Proteomes" id="UP000307380">
    <property type="component" value="Unassembled WGS sequence"/>
</dbReference>
<dbReference type="PANTHER" id="PTHR42718">
    <property type="entry name" value="MAJOR FACILITATOR SUPERFAMILY MULTIDRUG TRANSPORTER MFSC"/>
    <property type="match status" value="1"/>
</dbReference>
<keyword evidence="2" id="KW-0813">Transport</keyword>
<feature type="transmembrane region" description="Helical" evidence="8">
    <location>
        <begin position="421"/>
        <end position="440"/>
    </location>
</feature>
<feature type="transmembrane region" description="Helical" evidence="8">
    <location>
        <begin position="190"/>
        <end position="210"/>
    </location>
</feature>
<feature type="transmembrane region" description="Helical" evidence="8">
    <location>
        <begin position="44"/>
        <end position="62"/>
    </location>
</feature>